<evidence type="ECO:0000313" key="2">
    <source>
        <dbReference type="EMBL" id="PNW79557.1"/>
    </source>
</evidence>
<feature type="compositionally biased region" description="Low complexity" evidence="1">
    <location>
        <begin position="329"/>
        <end position="370"/>
    </location>
</feature>
<proteinExistence type="predicted"/>
<dbReference type="InParanoid" id="A0A2K3DGB4"/>
<reference evidence="2 3" key="1">
    <citation type="journal article" date="2007" name="Science">
        <title>The Chlamydomonas genome reveals the evolution of key animal and plant functions.</title>
        <authorList>
            <person name="Merchant S.S."/>
            <person name="Prochnik S.E."/>
            <person name="Vallon O."/>
            <person name="Harris E.H."/>
            <person name="Karpowicz S.J."/>
            <person name="Witman G.B."/>
            <person name="Terry A."/>
            <person name="Salamov A."/>
            <person name="Fritz-Laylin L.K."/>
            <person name="Marechal-Drouard L."/>
            <person name="Marshall W.F."/>
            <person name="Qu L.H."/>
            <person name="Nelson D.R."/>
            <person name="Sanderfoot A.A."/>
            <person name="Spalding M.H."/>
            <person name="Kapitonov V.V."/>
            <person name="Ren Q."/>
            <person name="Ferris P."/>
            <person name="Lindquist E."/>
            <person name="Shapiro H."/>
            <person name="Lucas S.M."/>
            <person name="Grimwood J."/>
            <person name="Schmutz J."/>
            <person name="Cardol P."/>
            <person name="Cerutti H."/>
            <person name="Chanfreau G."/>
            <person name="Chen C.L."/>
            <person name="Cognat V."/>
            <person name="Croft M.T."/>
            <person name="Dent R."/>
            <person name="Dutcher S."/>
            <person name="Fernandez E."/>
            <person name="Fukuzawa H."/>
            <person name="Gonzalez-Ballester D."/>
            <person name="Gonzalez-Halphen D."/>
            <person name="Hallmann A."/>
            <person name="Hanikenne M."/>
            <person name="Hippler M."/>
            <person name="Inwood W."/>
            <person name="Jabbari K."/>
            <person name="Kalanon M."/>
            <person name="Kuras R."/>
            <person name="Lefebvre P.A."/>
            <person name="Lemaire S.D."/>
            <person name="Lobanov A.V."/>
            <person name="Lohr M."/>
            <person name="Manuell A."/>
            <person name="Meier I."/>
            <person name="Mets L."/>
            <person name="Mittag M."/>
            <person name="Mittelmeier T."/>
            <person name="Moroney J.V."/>
            <person name="Moseley J."/>
            <person name="Napoli C."/>
            <person name="Nedelcu A.M."/>
            <person name="Niyogi K."/>
            <person name="Novoselov S.V."/>
            <person name="Paulsen I.T."/>
            <person name="Pazour G."/>
            <person name="Purton S."/>
            <person name="Ral J.P."/>
            <person name="Riano-Pachon D.M."/>
            <person name="Riekhof W."/>
            <person name="Rymarquis L."/>
            <person name="Schroda M."/>
            <person name="Stern D."/>
            <person name="Umen J."/>
            <person name="Willows R."/>
            <person name="Wilson N."/>
            <person name="Zimmer S.L."/>
            <person name="Allmer J."/>
            <person name="Balk J."/>
            <person name="Bisova K."/>
            <person name="Chen C.J."/>
            <person name="Elias M."/>
            <person name="Gendler K."/>
            <person name="Hauser C."/>
            <person name="Lamb M.R."/>
            <person name="Ledford H."/>
            <person name="Long J.C."/>
            <person name="Minagawa J."/>
            <person name="Page M.D."/>
            <person name="Pan J."/>
            <person name="Pootakham W."/>
            <person name="Roje S."/>
            <person name="Rose A."/>
            <person name="Stahlberg E."/>
            <person name="Terauchi A.M."/>
            <person name="Yang P."/>
            <person name="Ball S."/>
            <person name="Bowler C."/>
            <person name="Dieckmann C.L."/>
            <person name="Gladyshev V.N."/>
            <person name="Green P."/>
            <person name="Jorgensen R."/>
            <person name="Mayfield S."/>
            <person name="Mueller-Roeber B."/>
            <person name="Rajamani S."/>
            <person name="Sayre R.T."/>
            <person name="Brokstein P."/>
            <person name="Dubchak I."/>
            <person name="Goodstein D."/>
            <person name="Hornick L."/>
            <person name="Huang Y.W."/>
            <person name="Jhaveri J."/>
            <person name="Luo Y."/>
            <person name="Martinez D."/>
            <person name="Ngau W.C."/>
            <person name="Otillar B."/>
            <person name="Poliakov A."/>
            <person name="Porter A."/>
            <person name="Szajkowski L."/>
            <person name="Werner G."/>
            <person name="Zhou K."/>
            <person name="Grigoriev I.V."/>
            <person name="Rokhsar D.S."/>
            <person name="Grossman A.R."/>
        </authorList>
    </citation>
    <scope>NUCLEOTIDE SEQUENCE [LARGE SCALE GENOMIC DNA]</scope>
    <source>
        <strain evidence="3">CC-503</strain>
    </source>
</reference>
<accession>A0A2K3DGB4</accession>
<dbReference type="Gramene" id="PNW79557">
    <property type="protein sequence ID" value="PNW79557"/>
    <property type="gene ID" value="CHLRE_08g358567v5"/>
</dbReference>
<feature type="compositionally biased region" description="Low complexity" evidence="1">
    <location>
        <begin position="1080"/>
        <end position="1108"/>
    </location>
</feature>
<feature type="compositionally biased region" description="Gly residues" evidence="1">
    <location>
        <begin position="600"/>
        <end position="611"/>
    </location>
</feature>
<feature type="region of interest" description="Disordered" evidence="1">
    <location>
        <begin position="1073"/>
        <end position="1108"/>
    </location>
</feature>
<feature type="compositionally biased region" description="Low complexity" evidence="1">
    <location>
        <begin position="37"/>
        <end position="54"/>
    </location>
</feature>
<dbReference type="GeneID" id="5716304"/>
<dbReference type="Proteomes" id="UP000006906">
    <property type="component" value="Chromosome 8"/>
</dbReference>
<dbReference type="PaxDb" id="3055-EDO96235"/>
<feature type="region of interest" description="Disordered" evidence="1">
    <location>
        <begin position="688"/>
        <end position="734"/>
    </location>
</feature>
<feature type="region of interest" description="Disordered" evidence="1">
    <location>
        <begin position="117"/>
        <end position="542"/>
    </location>
</feature>
<feature type="compositionally biased region" description="Low complexity" evidence="1">
    <location>
        <begin position="228"/>
        <end position="242"/>
    </location>
</feature>
<dbReference type="OrthoDB" id="78067at2759"/>
<organism evidence="2 3">
    <name type="scientific">Chlamydomonas reinhardtii</name>
    <name type="common">Chlamydomonas smithii</name>
    <dbReference type="NCBI Taxonomy" id="3055"/>
    <lineage>
        <taxon>Eukaryota</taxon>
        <taxon>Viridiplantae</taxon>
        <taxon>Chlorophyta</taxon>
        <taxon>core chlorophytes</taxon>
        <taxon>Chlorophyceae</taxon>
        <taxon>CS clade</taxon>
        <taxon>Chlamydomonadales</taxon>
        <taxon>Chlamydomonadaceae</taxon>
        <taxon>Chlamydomonas</taxon>
    </lineage>
</organism>
<dbReference type="OMA" id="WIPANSE"/>
<feature type="region of interest" description="Disordered" evidence="1">
    <location>
        <begin position="782"/>
        <end position="814"/>
    </location>
</feature>
<dbReference type="PANTHER" id="PTHR37028:SF4">
    <property type="entry name" value="ALMS MOTIF DOMAIN-CONTAINING PROTEIN"/>
    <property type="match status" value="1"/>
</dbReference>
<dbReference type="KEGG" id="cre:CHLRE_08g358567v5"/>
<feature type="region of interest" description="Disordered" evidence="1">
    <location>
        <begin position="976"/>
        <end position="1005"/>
    </location>
</feature>
<keyword evidence="3" id="KW-1185">Reference proteome</keyword>
<feature type="compositionally biased region" description="Low complexity" evidence="1">
    <location>
        <begin position="421"/>
        <end position="446"/>
    </location>
</feature>
<feature type="compositionally biased region" description="Polar residues" evidence="1">
    <location>
        <begin position="565"/>
        <end position="574"/>
    </location>
</feature>
<dbReference type="AlphaFoldDB" id="A0A2K3DGB4"/>
<evidence type="ECO:0000256" key="1">
    <source>
        <dbReference type="SAM" id="MobiDB-lite"/>
    </source>
</evidence>
<name>A0A2K3DGB4_CHLRE</name>
<feature type="compositionally biased region" description="Low complexity" evidence="1">
    <location>
        <begin position="165"/>
        <end position="196"/>
    </location>
</feature>
<sequence>MQSPDSDLSFEFDQPAFISDAGALAAAQEILRNSYAAGQAGASASGAAQRQQSGWQEGASSSRREQFQPPPGDFDDDEHLDHDGVGMPAARHGTSQVGEDGVLRGSYEVAALLSTPTVASASGQQEAGGGSPTLAELEAMLNQTMLQLNLSSQPLPPPKPRQPAREQQQVPPPQQQHTQMQGAAPARAPQGPQQQGDIRVPSDKDMAYGLGGGQEGPFDISDIWAMESQPSASQRSASQSDHAAYRDDGQEVNSYAAAYGYQRRQQQQPSADEALYGGAVATQRMGSDPAYQQLQSGTPSSHPERQAGAPEHGPGHARQGGAPPPPPQQQQRPRQRQQPQQQQAAPRSRATSPAPAGARPGAGGAAASRAVGQQPTRPQRPVSAQMGSRQPAGPAVRRSVSPGASPRPRSALQNVPARYNQPPAWQQQYQQQQQQQQQQQPDQQPQRPRSPDAYPGFSFQPRINPRSREIAERLLPADKDRRLQQLSKPRNERFEQRAEQLRQAKLEEELRECSFQPRTGRPPSTPRVRGPAPVHERLYHTKPAWEQKRDDILREREREVLASCTFQPQCGSRQSPDRGRRSSSAQRQRPVSATRSRPDAGGGGGGGGGAGTYVPIHQRVADLLRSRNEKLAKAQMKMELDSGPATFQPEINRRSVALAAERQRQQPAEVAALPASERLYRLAQEQRAVSASRHGREGDLGSSYGDGDLRGSRDQRHPAAAGVPAINPRSRALAESSDLPQDFLARQAYLAALGHEKRALYRSLLEESTCTFQPHLISRGGSLASSGVFGPGPGSAAGDGESRAGREGGGGGRLSKLAYEDVQKSAALRDALAQHHYSQFTFTPRINETSRRIGRRHSLTDLHRDEERQAKLERLAAQAEAAAAAECTFKPAINARSASLGRSRRGSLVLASVDVAEQAHKLRSSILVEARALKEYEELKECTFAPAINRQGPPPAAGPVAVPGLGRHMELKEMARRKREAEEARKAEVWNQRPKSPGPRVGVTVPQPFSFEQRVLPWQRPRSAILAEQRHMETQQKKQALASLKAQRQHQRQEAELRRSAHLQRIMQEAVGADVGGGQQQQRQQQSGQYQTHHPHQQQQRQQAYEEYNEGAAAYGLYGLEGVEEGYESTTVLERE</sequence>
<feature type="compositionally biased region" description="Basic and acidic residues" evidence="1">
    <location>
        <begin position="976"/>
        <end position="988"/>
    </location>
</feature>
<dbReference type="ExpressionAtlas" id="A0A2K3DGB4">
    <property type="expression patterns" value="baseline and differential"/>
</dbReference>
<dbReference type="RefSeq" id="XP_001690708.2">
    <property type="nucleotide sequence ID" value="XM_001690656.3"/>
</dbReference>
<gene>
    <name evidence="2" type="ORF">CHLRE_08g358567v5</name>
</gene>
<feature type="compositionally biased region" description="Basic and acidic residues" evidence="1">
    <location>
        <begin position="466"/>
        <end position="512"/>
    </location>
</feature>
<dbReference type="PANTHER" id="PTHR37028">
    <property type="entry name" value="UNNAMED PRODUCT-RELATED"/>
    <property type="match status" value="1"/>
</dbReference>
<dbReference type="EMBL" id="CM008969">
    <property type="protein sequence ID" value="PNW79557.1"/>
    <property type="molecule type" value="Genomic_DNA"/>
</dbReference>
<protein>
    <submittedName>
        <fullName evidence="2">Uncharacterized protein</fullName>
    </submittedName>
</protein>
<feature type="compositionally biased region" description="Low complexity" evidence="1">
    <location>
        <begin position="255"/>
        <end position="268"/>
    </location>
</feature>
<feature type="compositionally biased region" description="Polar residues" evidence="1">
    <location>
        <begin position="290"/>
        <end position="301"/>
    </location>
</feature>
<feature type="region of interest" description="Disordered" evidence="1">
    <location>
        <begin position="1030"/>
        <end position="1058"/>
    </location>
</feature>
<feature type="region of interest" description="Disordered" evidence="1">
    <location>
        <begin position="565"/>
        <end position="613"/>
    </location>
</feature>
<feature type="compositionally biased region" description="Basic and acidic residues" evidence="1">
    <location>
        <begin position="707"/>
        <end position="717"/>
    </location>
</feature>
<evidence type="ECO:0000313" key="3">
    <source>
        <dbReference type="Proteomes" id="UP000006906"/>
    </source>
</evidence>
<feature type="region of interest" description="Disordered" evidence="1">
    <location>
        <begin position="37"/>
        <end position="101"/>
    </location>
</feature>